<organism evidence="3 4">
    <name type="scientific">Paraburkholderia fungorum</name>
    <dbReference type="NCBI Taxonomy" id="134537"/>
    <lineage>
        <taxon>Bacteria</taxon>
        <taxon>Pseudomonadati</taxon>
        <taxon>Pseudomonadota</taxon>
        <taxon>Betaproteobacteria</taxon>
        <taxon>Burkholderiales</taxon>
        <taxon>Burkholderiaceae</taxon>
        <taxon>Paraburkholderia</taxon>
    </lineage>
</organism>
<dbReference type="InterPro" id="IPR032710">
    <property type="entry name" value="NTF2-like_dom_sf"/>
</dbReference>
<comment type="similarity">
    <text evidence="1">Belongs to the bacterial ring-hydroxylating dioxygenase beta subunit family.</text>
</comment>
<dbReference type="EMBL" id="JANSLM010000028">
    <property type="protein sequence ID" value="MDT8843717.1"/>
    <property type="molecule type" value="Genomic_DNA"/>
</dbReference>
<evidence type="ECO:0000256" key="1">
    <source>
        <dbReference type="ARBA" id="ARBA00009570"/>
    </source>
</evidence>
<keyword evidence="2" id="KW-0560">Oxidoreductase</keyword>
<dbReference type="CDD" id="cd00667">
    <property type="entry name" value="ring_hydroxylating_dioxygenases_beta"/>
    <property type="match status" value="1"/>
</dbReference>
<dbReference type="AlphaFoldDB" id="A0AAP5V197"/>
<evidence type="ECO:0000313" key="3">
    <source>
        <dbReference type="EMBL" id="MDT8843717.1"/>
    </source>
</evidence>
<dbReference type="GO" id="GO:0019380">
    <property type="term" value="P:3-phenylpropionate catabolic process"/>
    <property type="evidence" value="ECO:0007669"/>
    <property type="project" value="TreeGrafter"/>
</dbReference>
<dbReference type="PANTHER" id="PTHR41534">
    <property type="entry name" value="BLR3401 PROTEIN"/>
    <property type="match status" value="1"/>
</dbReference>
<reference evidence="3" key="1">
    <citation type="submission" date="2022-08" db="EMBL/GenBank/DDBJ databases">
        <authorList>
            <person name="Kim S.-J."/>
        </authorList>
    </citation>
    <scope>NUCLEOTIDE SEQUENCE</scope>
    <source>
        <strain evidence="3">KJ</strain>
    </source>
</reference>
<name>A0AAP5V197_9BURK</name>
<dbReference type="Pfam" id="PF00866">
    <property type="entry name" value="Ring_hydroxyl_B"/>
    <property type="match status" value="1"/>
</dbReference>
<comment type="caution">
    <text evidence="3">The sequence shown here is derived from an EMBL/GenBank/DDBJ whole genome shotgun (WGS) entry which is preliminary data.</text>
</comment>
<sequence>MSSMHVRGPTAEIWLSALRFLGQEVKHLDDQNWEGWLALYAPDAEYWVPAWDTDGSLVSDPSKHVSLIYYKNRGGLEDRIYRLRTGRSAAGMPFPRTSHQFQIIEMTVSDTGGELYVRTNWVVHSVAEHEVRQYFGTAHYTLESTSDDWRIKSKKTVVLNDRIDQALDVYHI</sequence>
<dbReference type="Proteomes" id="UP001246473">
    <property type="component" value="Unassembled WGS sequence"/>
</dbReference>
<dbReference type="RefSeq" id="WP_315697695.1">
    <property type="nucleotide sequence ID" value="NZ_JANSLM010000028.1"/>
</dbReference>
<dbReference type="SUPFAM" id="SSF54427">
    <property type="entry name" value="NTF2-like"/>
    <property type="match status" value="1"/>
</dbReference>
<gene>
    <name evidence="3" type="ORF">ParKJ_40660</name>
</gene>
<dbReference type="Gene3D" id="3.10.450.50">
    <property type="match status" value="1"/>
</dbReference>
<keyword evidence="3" id="KW-0223">Dioxygenase</keyword>
<evidence type="ECO:0000256" key="2">
    <source>
        <dbReference type="ARBA" id="ARBA00023002"/>
    </source>
</evidence>
<accession>A0AAP5V197</accession>
<dbReference type="PANTHER" id="PTHR41534:SF1">
    <property type="entry name" value="BLR3401 PROTEIN"/>
    <property type="match status" value="1"/>
</dbReference>
<protein>
    <submittedName>
        <fullName evidence="3">Aromatic-ring-hydroxylating dioxygenase subunit beta</fullName>
    </submittedName>
</protein>
<evidence type="ECO:0000313" key="4">
    <source>
        <dbReference type="Proteomes" id="UP001246473"/>
    </source>
</evidence>
<dbReference type="InterPro" id="IPR000391">
    <property type="entry name" value="Rng_hydr_dOase-bsu"/>
</dbReference>
<dbReference type="GO" id="GO:0051213">
    <property type="term" value="F:dioxygenase activity"/>
    <property type="evidence" value="ECO:0007669"/>
    <property type="project" value="UniProtKB-KW"/>
</dbReference>
<proteinExistence type="inferred from homology"/>